<dbReference type="GO" id="GO:0007399">
    <property type="term" value="P:nervous system development"/>
    <property type="evidence" value="ECO:0007669"/>
    <property type="project" value="UniProtKB-KW"/>
</dbReference>
<protein>
    <recommendedName>
        <fullName evidence="5">RBPJ-interacting and tubulin-associated protein 1</fullName>
    </recommendedName>
    <alternativeName>
        <fullName evidence="11">RBPJ-interacting and tubulin-associated protein</fullName>
    </alternativeName>
</protein>
<gene>
    <name evidence="13" type="ORF">LSH36_1712g00024</name>
</gene>
<comment type="similarity">
    <text evidence="3">Belongs to the RITA family.</text>
</comment>
<evidence type="ECO:0000256" key="11">
    <source>
        <dbReference type="ARBA" id="ARBA00031318"/>
    </source>
</evidence>
<organism evidence="13 14">
    <name type="scientific">Paralvinella palmiformis</name>
    <dbReference type="NCBI Taxonomy" id="53620"/>
    <lineage>
        <taxon>Eukaryota</taxon>
        <taxon>Metazoa</taxon>
        <taxon>Spiralia</taxon>
        <taxon>Lophotrochozoa</taxon>
        <taxon>Annelida</taxon>
        <taxon>Polychaeta</taxon>
        <taxon>Sedentaria</taxon>
        <taxon>Canalipalpata</taxon>
        <taxon>Terebellida</taxon>
        <taxon>Terebelliformia</taxon>
        <taxon>Alvinellidae</taxon>
        <taxon>Paralvinella</taxon>
    </lineage>
</organism>
<feature type="compositionally biased region" description="Low complexity" evidence="12">
    <location>
        <begin position="13"/>
        <end position="27"/>
    </location>
</feature>
<evidence type="ECO:0000256" key="1">
    <source>
        <dbReference type="ARBA" id="ARBA00004123"/>
    </source>
</evidence>
<dbReference type="GO" id="GO:0007219">
    <property type="term" value="P:Notch signaling pathway"/>
    <property type="evidence" value="ECO:0007669"/>
    <property type="project" value="UniProtKB-KW"/>
</dbReference>
<proteinExistence type="inferred from homology"/>
<dbReference type="PANTHER" id="PTHR34917:SF1">
    <property type="entry name" value="RBPJ-INTERACTING AND TUBULIN-ASSOCIATED PROTEIN 1"/>
    <property type="match status" value="1"/>
</dbReference>
<evidence type="ECO:0000256" key="7">
    <source>
        <dbReference type="ARBA" id="ARBA00022902"/>
    </source>
</evidence>
<evidence type="ECO:0000256" key="9">
    <source>
        <dbReference type="ARBA" id="ARBA00023242"/>
    </source>
</evidence>
<comment type="caution">
    <text evidence="13">The sequence shown here is derived from an EMBL/GenBank/DDBJ whole genome shotgun (WGS) entry which is preliminary data.</text>
</comment>
<keyword evidence="14" id="KW-1185">Reference proteome</keyword>
<dbReference type="GO" id="GO:0005737">
    <property type="term" value="C:cytoplasm"/>
    <property type="evidence" value="ECO:0007669"/>
    <property type="project" value="UniProtKB-SubCell"/>
</dbReference>
<evidence type="ECO:0000313" key="14">
    <source>
        <dbReference type="Proteomes" id="UP001208570"/>
    </source>
</evidence>
<evidence type="ECO:0000256" key="3">
    <source>
        <dbReference type="ARBA" id="ARBA00010906"/>
    </source>
</evidence>
<evidence type="ECO:0000313" key="13">
    <source>
        <dbReference type="EMBL" id="KAK2139576.1"/>
    </source>
</evidence>
<evidence type="ECO:0000256" key="5">
    <source>
        <dbReference type="ARBA" id="ARBA00014447"/>
    </source>
</evidence>
<dbReference type="EMBL" id="JAODUP010001710">
    <property type="protein sequence ID" value="KAK2139576.1"/>
    <property type="molecule type" value="Genomic_DNA"/>
</dbReference>
<evidence type="ECO:0000256" key="8">
    <source>
        <dbReference type="ARBA" id="ARBA00022976"/>
    </source>
</evidence>
<feature type="compositionally biased region" description="Polar residues" evidence="12">
    <location>
        <begin position="69"/>
        <end position="114"/>
    </location>
</feature>
<keyword evidence="9" id="KW-0539">Nucleus</keyword>
<keyword evidence="6" id="KW-0963">Cytoplasm</keyword>
<dbReference type="Pfam" id="PF17066">
    <property type="entry name" value="RITA"/>
    <property type="match status" value="1"/>
</dbReference>
<keyword evidence="8" id="KW-0914">Notch signaling pathway</keyword>
<dbReference type="AlphaFoldDB" id="A0AAD9IRF7"/>
<evidence type="ECO:0000256" key="4">
    <source>
        <dbReference type="ARBA" id="ARBA00011667"/>
    </source>
</evidence>
<keyword evidence="7" id="KW-0524">Neurogenesis</keyword>
<accession>A0AAD9IRF7</accession>
<evidence type="ECO:0000256" key="2">
    <source>
        <dbReference type="ARBA" id="ARBA00004496"/>
    </source>
</evidence>
<feature type="compositionally biased region" description="Polar residues" evidence="12">
    <location>
        <begin position="123"/>
        <end position="137"/>
    </location>
</feature>
<comment type="function">
    <text evidence="10">Tubulin-binding protein that acts as a negative regulator of Notch signaling pathway. Shuttles between the cytoplasm and the nucleus and mediates the nuclear export of RBPJ/RBPSUH, thereby preventing the interaction between RBPJ/RBPSUH and NICD product of Notch proteins (Notch intracellular domain), leading to down-regulate Notch-mediated transcription. May play a role in neurogenesis.</text>
</comment>
<dbReference type="GO" id="GO:0051168">
    <property type="term" value="P:nuclear export"/>
    <property type="evidence" value="ECO:0007669"/>
    <property type="project" value="InterPro"/>
</dbReference>
<reference evidence="13" key="1">
    <citation type="journal article" date="2023" name="Mol. Biol. Evol.">
        <title>Third-Generation Sequencing Reveals the Adaptive Role of the Epigenome in Three Deep-Sea Polychaetes.</title>
        <authorList>
            <person name="Perez M."/>
            <person name="Aroh O."/>
            <person name="Sun Y."/>
            <person name="Lan Y."/>
            <person name="Juniper S.K."/>
            <person name="Young C.R."/>
            <person name="Angers B."/>
            <person name="Qian P.Y."/>
        </authorList>
    </citation>
    <scope>NUCLEOTIDE SEQUENCE</scope>
    <source>
        <strain evidence="13">P08H-3</strain>
    </source>
</reference>
<comment type="subunit">
    <text evidence="4">Interacts with RBPJ/RBPSUH.</text>
</comment>
<dbReference type="InterPro" id="IPR031418">
    <property type="entry name" value="RITA1"/>
</dbReference>
<sequence>MNGDNMMLVGSSPPTQRGGTPGPTGDTLRTEPYSGTSSILNSYFRGNGRAAVQQKKAPGTRHGGDVNEMHSSSRSSEANWQQSTWKPKTSNVASFSNGTKKSHINSTNILSNQKIKYDERPVSTRSTSYNNTKSRPSSAKRPNFKPTYIDELLFGKKLTQPDFSAPWNDGENRVSRGIDSSPYKKKEMIHSSRPNSGARVPRHSASYVDETLFGPKPVDPEWEAPWSKPDHRRINIYDAFQHKVTIQHKDVEVVRPKSAIYLRKARPASSGKPPWK</sequence>
<feature type="region of interest" description="Disordered" evidence="12">
    <location>
        <begin position="1"/>
        <end position="144"/>
    </location>
</feature>
<dbReference type="Proteomes" id="UP001208570">
    <property type="component" value="Unassembled WGS sequence"/>
</dbReference>
<dbReference type="GO" id="GO:0005634">
    <property type="term" value="C:nucleus"/>
    <property type="evidence" value="ECO:0007669"/>
    <property type="project" value="UniProtKB-SubCell"/>
</dbReference>
<evidence type="ECO:0000256" key="6">
    <source>
        <dbReference type="ARBA" id="ARBA00022490"/>
    </source>
</evidence>
<evidence type="ECO:0000256" key="12">
    <source>
        <dbReference type="SAM" id="MobiDB-lite"/>
    </source>
</evidence>
<name>A0AAD9IRF7_9ANNE</name>
<dbReference type="GO" id="GO:0045746">
    <property type="term" value="P:negative regulation of Notch signaling pathway"/>
    <property type="evidence" value="ECO:0007669"/>
    <property type="project" value="TreeGrafter"/>
</dbReference>
<evidence type="ECO:0000256" key="10">
    <source>
        <dbReference type="ARBA" id="ARBA00024957"/>
    </source>
</evidence>
<comment type="subcellular location">
    <subcellularLocation>
        <location evidence="2">Cytoplasm</location>
    </subcellularLocation>
    <subcellularLocation>
        <location evidence="1">Nucleus</location>
    </subcellularLocation>
</comment>
<dbReference type="GO" id="GO:0015631">
    <property type="term" value="F:tubulin binding"/>
    <property type="evidence" value="ECO:0007669"/>
    <property type="project" value="InterPro"/>
</dbReference>
<dbReference type="PANTHER" id="PTHR34917">
    <property type="entry name" value="RBPJ-INTERACTING AND TUBULIN-ASSOCIATED PROTEIN 1"/>
    <property type="match status" value="1"/>
</dbReference>